<evidence type="ECO:0000313" key="7">
    <source>
        <dbReference type="Proteomes" id="UP000886748"/>
    </source>
</evidence>
<feature type="binding site" evidence="2">
    <location>
        <position position="103"/>
    </location>
    <ligand>
        <name>Fe cation</name>
        <dbReference type="ChEBI" id="CHEBI:24875"/>
    </ligand>
</feature>
<dbReference type="InterPro" id="IPR041602">
    <property type="entry name" value="Quercetinase_C"/>
</dbReference>
<protein>
    <submittedName>
        <fullName evidence="6">Pirin family protein</fullName>
    </submittedName>
</protein>
<dbReference type="AlphaFoldDB" id="A0A9D1SQX9"/>
<feature type="domain" description="Pirin N-terminal" evidence="4">
    <location>
        <begin position="5"/>
        <end position="119"/>
    </location>
</feature>
<dbReference type="InterPro" id="IPR011051">
    <property type="entry name" value="RmlC_Cupin_sf"/>
</dbReference>
<dbReference type="Proteomes" id="UP000886748">
    <property type="component" value="Unassembled WGS sequence"/>
</dbReference>
<evidence type="ECO:0000259" key="5">
    <source>
        <dbReference type="Pfam" id="PF17954"/>
    </source>
</evidence>
<dbReference type="CDD" id="cd02910">
    <property type="entry name" value="cupin_Yhhw_N"/>
    <property type="match status" value="1"/>
</dbReference>
<evidence type="ECO:0000256" key="1">
    <source>
        <dbReference type="ARBA" id="ARBA00008416"/>
    </source>
</evidence>
<reference evidence="6" key="2">
    <citation type="journal article" date="2021" name="PeerJ">
        <title>Extensive microbial diversity within the chicken gut microbiome revealed by metagenomics and culture.</title>
        <authorList>
            <person name="Gilroy R."/>
            <person name="Ravi A."/>
            <person name="Getino M."/>
            <person name="Pursley I."/>
            <person name="Horton D.L."/>
            <person name="Alikhan N.F."/>
            <person name="Baker D."/>
            <person name="Gharbi K."/>
            <person name="Hall N."/>
            <person name="Watson M."/>
            <person name="Adriaenssens E.M."/>
            <person name="Foster-Nyarko E."/>
            <person name="Jarju S."/>
            <person name="Secka A."/>
            <person name="Antonio M."/>
            <person name="Oren A."/>
            <person name="Chaudhuri R.R."/>
            <person name="La Ragione R."/>
            <person name="Hildebrand F."/>
            <person name="Pallen M.J."/>
        </authorList>
    </citation>
    <scope>NUCLEOTIDE SEQUENCE</scope>
    <source>
        <strain evidence="6">CHK154-7741</strain>
    </source>
</reference>
<dbReference type="Gene3D" id="2.60.120.10">
    <property type="entry name" value="Jelly Rolls"/>
    <property type="match status" value="2"/>
</dbReference>
<dbReference type="PANTHER" id="PTHR43212">
    <property type="entry name" value="QUERCETIN 2,3-DIOXYGENASE"/>
    <property type="match status" value="1"/>
</dbReference>
<evidence type="ECO:0000313" key="6">
    <source>
        <dbReference type="EMBL" id="HIU91511.1"/>
    </source>
</evidence>
<comment type="caution">
    <text evidence="6">The sequence shown here is derived from an EMBL/GenBank/DDBJ whole genome shotgun (WGS) entry which is preliminary data.</text>
</comment>
<sequence>MFKLRAREERGKTLTDWLDSSHSFSFAQYFDPFNMGFSDLRVINDDIVAPDGGFKLHPHANMEIISIILSGELEHKDSMGVSQILHPGHVQVMSAGSGIMHSEFNPSSVNFLHFLQIWILPHKKNFDPSYSSKEFSKDKMHNRLCLIVSGSGERGSLKIHQDAEVYQCIIDADKTVLYDLPENRKQWIQVAKGAIEVNSNILEAGDGMSVVNEHGELEITGVDDESNFVLFNLRNLTL</sequence>
<comment type="cofactor">
    <cofactor evidence="2">
        <name>Fe cation</name>
        <dbReference type="ChEBI" id="CHEBI:24875"/>
    </cofactor>
    <text evidence="2">Binds 1 Fe cation per subunit.</text>
</comment>
<dbReference type="PIRSF" id="PIRSF006232">
    <property type="entry name" value="Pirin"/>
    <property type="match status" value="1"/>
</dbReference>
<accession>A0A9D1SQX9</accession>
<evidence type="ECO:0000259" key="4">
    <source>
        <dbReference type="Pfam" id="PF02678"/>
    </source>
</evidence>
<feature type="binding site" evidence="2">
    <location>
        <position position="101"/>
    </location>
    <ligand>
        <name>Fe cation</name>
        <dbReference type="ChEBI" id="CHEBI:24875"/>
    </ligand>
</feature>
<reference evidence="6" key="1">
    <citation type="submission" date="2020-10" db="EMBL/GenBank/DDBJ databases">
        <authorList>
            <person name="Gilroy R."/>
        </authorList>
    </citation>
    <scope>NUCLEOTIDE SEQUENCE</scope>
    <source>
        <strain evidence="6">CHK154-7741</strain>
    </source>
</reference>
<evidence type="ECO:0000256" key="3">
    <source>
        <dbReference type="RuleBase" id="RU003457"/>
    </source>
</evidence>
<comment type="similarity">
    <text evidence="1 3">Belongs to the pirin family.</text>
</comment>
<dbReference type="EMBL" id="DVOD01000002">
    <property type="protein sequence ID" value="HIU91511.1"/>
    <property type="molecule type" value="Genomic_DNA"/>
</dbReference>
<proteinExistence type="inferred from homology"/>
<keyword evidence="2" id="KW-0479">Metal-binding</keyword>
<feature type="domain" description="Quercetin 2,3-dioxygenase C-terminal cupin" evidence="5">
    <location>
        <begin position="146"/>
        <end position="233"/>
    </location>
</feature>
<evidence type="ECO:0000256" key="2">
    <source>
        <dbReference type="PIRSR" id="PIRSR006232-1"/>
    </source>
</evidence>
<keyword evidence="2" id="KW-0408">Iron</keyword>
<feature type="binding site" evidence="2">
    <location>
        <position position="59"/>
    </location>
    <ligand>
        <name>Fe cation</name>
        <dbReference type="ChEBI" id="CHEBI:24875"/>
    </ligand>
</feature>
<dbReference type="Pfam" id="PF17954">
    <property type="entry name" value="Pirin_C_2"/>
    <property type="match status" value="1"/>
</dbReference>
<dbReference type="GO" id="GO:0046872">
    <property type="term" value="F:metal ion binding"/>
    <property type="evidence" value="ECO:0007669"/>
    <property type="project" value="UniProtKB-KW"/>
</dbReference>
<dbReference type="InterPro" id="IPR012093">
    <property type="entry name" value="Pirin"/>
</dbReference>
<dbReference type="PANTHER" id="PTHR43212:SF3">
    <property type="entry name" value="QUERCETIN 2,3-DIOXYGENASE"/>
    <property type="match status" value="1"/>
</dbReference>
<dbReference type="InterPro" id="IPR014710">
    <property type="entry name" value="RmlC-like_jellyroll"/>
</dbReference>
<name>A0A9D1SQX9_9CLOT</name>
<dbReference type="SUPFAM" id="SSF51182">
    <property type="entry name" value="RmlC-like cupins"/>
    <property type="match status" value="1"/>
</dbReference>
<gene>
    <name evidence="6" type="ORF">IAD26_00095</name>
</gene>
<feature type="binding site" evidence="2">
    <location>
        <position position="57"/>
    </location>
    <ligand>
        <name>Fe cation</name>
        <dbReference type="ChEBI" id="CHEBI:24875"/>
    </ligand>
</feature>
<organism evidence="6 7">
    <name type="scientific">Candidatus Limenecus avicola</name>
    <dbReference type="NCBI Taxonomy" id="2840847"/>
    <lineage>
        <taxon>Bacteria</taxon>
        <taxon>Bacillati</taxon>
        <taxon>Bacillota</taxon>
        <taxon>Clostridia</taxon>
        <taxon>Eubacteriales</taxon>
        <taxon>Clostridiaceae</taxon>
        <taxon>Clostridiaceae incertae sedis</taxon>
        <taxon>Candidatus Limenecus</taxon>
    </lineage>
</organism>
<dbReference type="InterPro" id="IPR003829">
    <property type="entry name" value="Pirin_N_dom"/>
</dbReference>
<dbReference type="Pfam" id="PF02678">
    <property type="entry name" value="Pirin"/>
    <property type="match status" value="1"/>
</dbReference>